<dbReference type="InterPro" id="IPR011009">
    <property type="entry name" value="Kinase-like_dom_sf"/>
</dbReference>
<feature type="domain" description="Protein kinase" evidence="1">
    <location>
        <begin position="58"/>
        <end position="343"/>
    </location>
</feature>
<keyword evidence="3" id="KW-1185">Reference proteome</keyword>
<proteinExistence type="predicted"/>
<accession>A0AAW0FYW7</accession>
<comment type="caution">
    <text evidence="2">The sequence shown here is derived from an EMBL/GenBank/DDBJ whole genome shotgun (WGS) entry which is preliminary data.</text>
</comment>
<dbReference type="InterPro" id="IPR051681">
    <property type="entry name" value="Ser/Thr_Kinases-Pseudokinases"/>
</dbReference>
<dbReference type="AlphaFoldDB" id="A0AAW0FYW7"/>
<evidence type="ECO:0000259" key="1">
    <source>
        <dbReference type="PROSITE" id="PS50011"/>
    </source>
</evidence>
<sequence>MILNLRDNLAQKALNVMQKIADNSPQYQKPLRTLLLRLAKVSDKLPTSLFLHGVLLSDSPHPDLLAGGFADIHVGKYDNQEVALKVIRVFSNMGEKARHEIRQKLYYEALLWRNINHAHILPFLGICHSVCGQNPCMVSEYMTFGHIRRRSEHLLRYCQREDLYFHRYIFKWIYEIALGLEYLHEEGISHGDLRGPNILIDDRRSVRLADFGLSVYAETNSRENGSSRGGNERWMAPEQIVAHESGKGFERPTFSSDVFSLACVCVEIYTSREPYHGLNFWQVLNGVPRGVRPTPTCYIDGVKITIPEELTVLTQKCWAPGPASRPKIGDIVNYMANLQIPWVSTPLSECWPLPGDDEDSDSELDSSEHDDMMEVEKLLRSPDVNFLL</sequence>
<dbReference type="PANTHER" id="PTHR44329">
    <property type="entry name" value="SERINE/THREONINE-PROTEIN KINASE TNNI3K-RELATED"/>
    <property type="match status" value="1"/>
</dbReference>
<dbReference type="GO" id="GO:0005524">
    <property type="term" value="F:ATP binding"/>
    <property type="evidence" value="ECO:0007669"/>
    <property type="project" value="InterPro"/>
</dbReference>
<dbReference type="GO" id="GO:0004674">
    <property type="term" value="F:protein serine/threonine kinase activity"/>
    <property type="evidence" value="ECO:0007669"/>
    <property type="project" value="TreeGrafter"/>
</dbReference>
<evidence type="ECO:0000313" key="2">
    <source>
        <dbReference type="EMBL" id="KAK7682482.1"/>
    </source>
</evidence>
<dbReference type="Proteomes" id="UP001385951">
    <property type="component" value="Unassembled WGS sequence"/>
</dbReference>
<dbReference type="InterPro" id="IPR001245">
    <property type="entry name" value="Ser-Thr/Tyr_kinase_cat_dom"/>
</dbReference>
<organism evidence="2 3">
    <name type="scientific">Cerrena zonata</name>
    <dbReference type="NCBI Taxonomy" id="2478898"/>
    <lineage>
        <taxon>Eukaryota</taxon>
        <taxon>Fungi</taxon>
        <taxon>Dikarya</taxon>
        <taxon>Basidiomycota</taxon>
        <taxon>Agaricomycotina</taxon>
        <taxon>Agaricomycetes</taxon>
        <taxon>Polyporales</taxon>
        <taxon>Cerrenaceae</taxon>
        <taxon>Cerrena</taxon>
    </lineage>
</organism>
<protein>
    <recommendedName>
        <fullName evidence="1">Protein kinase domain-containing protein</fullName>
    </recommendedName>
</protein>
<name>A0AAW0FYW7_9APHY</name>
<dbReference type="PROSITE" id="PS50011">
    <property type="entry name" value="PROTEIN_KINASE_DOM"/>
    <property type="match status" value="1"/>
</dbReference>
<reference evidence="2 3" key="1">
    <citation type="submission" date="2022-09" db="EMBL/GenBank/DDBJ databases">
        <authorList>
            <person name="Palmer J.M."/>
        </authorList>
    </citation>
    <scope>NUCLEOTIDE SEQUENCE [LARGE SCALE GENOMIC DNA]</scope>
    <source>
        <strain evidence="2 3">DSM 7382</strain>
    </source>
</reference>
<dbReference type="EMBL" id="JASBNA010000035">
    <property type="protein sequence ID" value="KAK7682482.1"/>
    <property type="molecule type" value="Genomic_DNA"/>
</dbReference>
<dbReference type="Gene3D" id="1.10.510.10">
    <property type="entry name" value="Transferase(Phosphotransferase) domain 1"/>
    <property type="match status" value="1"/>
</dbReference>
<gene>
    <name evidence="2" type="ORF">QCA50_014282</name>
</gene>
<dbReference type="SUPFAM" id="SSF56112">
    <property type="entry name" value="Protein kinase-like (PK-like)"/>
    <property type="match status" value="1"/>
</dbReference>
<evidence type="ECO:0000313" key="3">
    <source>
        <dbReference type="Proteomes" id="UP001385951"/>
    </source>
</evidence>
<dbReference type="InterPro" id="IPR000719">
    <property type="entry name" value="Prot_kinase_dom"/>
</dbReference>
<dbReference type="Pfam" id="PF07714">
    <property type="entry name" value="PK_Tyr_Ser-Thr"/>
    <property type="match status" value="1"/>
</dbReference>